<evidence type="ECO:0000259" key="5">
    <source>
        <dbReference type="PROSITE" id="PS50110"/>
    </source>
</evidence>
<dbReference type="SMART" id="SM00448">
    <property type="entry name" value="REC"/>
    <property type="match status" value="1"/>
</dbReference>
<dbReference type="PANTHER" id="PTHR44591">
    <property type="entry name" value="STRESS RESPONSE REGULATOR PROTEIN 1"/>
    <property type="match status" value="1"/>
</dbReference>
<keyword evidence="7" id="KW-1185">Reference proteome</keyword>
<sequence>VGKGTGLGLSQVYGFVRQSGGSVKIYSEQGIGTTLKIYLPRSHGGVLDSQTEAVAGEHPGRADEIIMVVEDEDRVRLMAAEALRELGYSVFEMQGPRDALAAVESGQVPSLLFTDVVMPEMSGREMVDQLKRTHPSLKVLYTTGYTRNAIVHNGTLDFGTELLTKPYTIDELAEKIRKVLDRK</sequence>
<dbReference type="InterPro" id="IPR050595">
    <property type="entry name" value="Bact_response_regulator"/>
</dbReference>
<keyword evidence="3" id="KW-0804">Transcription</keyword>
<feature type="modified residue" description="4-aspartylphosphate" evidence="4">
    <location>
        <position position="115"/>
    </location>
</feature>
<evidence type="ECO:0000256" key="4">
    <source>
        <dbReference type="PROSITE-ProRule" id="PRU00169"/>
    </source>
</evidence>
<accession>A0ABV1YP09</accession>
<feature type="domain" description="Response regulatory" evidence="5">
    <location>
        <begin position="65"/>
        <end position="180"/>
    </location>
</feature>
<proteinExistence type="predicted"/>
<reference evidence="6 7" key="1">
    <citation type="journal article" date="2024" name="Proc. Natl. Acad. Sci. U.S.A.">
        <title>The evolutionary genomics of adaptation to stress in wild rhizobium bacteria.</title>
        <authorList>
            <person name="Kehlet-Delgado H."/>
            <person name="Montoya A.P."/>
            <person name="Jensen K.T."/>
            <person name="Wendlandt C.E."/>
            <person name="Dexheimer C."/>
            <person name="Roberts M."/>
            <person name="Torres Martinez L."/>
            <person name="Friesen M.L."/>
            <person name="Griffitts J.S."/>
            <person name="Porter S.S."/>
        </authorList>
    </citation>
    <scope>NUCLEOTIDE SEQUENCE [LARGE SCALE GENOMIC DNA]</scope>
    <source>
        <strain evidence="6 7">M0729</strain>
    </source>
</reference>
<keyword evidence="1 4" id="KW-0597">Phosphoprotein</keyword>
<dbReference type="Gene3D" id="3.40.50.2300">
    <property type="match status" value="1"/>
</dbReference>
<dbReference type="SUPFAM" id="SSF55874">
    <property type="entry name" value="ATPase domain of HSP90 chaperone/DNA topoisomerase II/histidine kinase"/>
    <property type="match status" value="1"/>
</dbReference>
<evidence type="ECO:0000256" key="2">
    <source>
        <dbReference type="ARBA" id="ARBA00023015"/>
    </source>
</evidence>
<dbReference type="PANTHER" id="PTHR44591:SF3">
    <property type="entry name" value="RESPONSE REGULATORY DOMAIN-CONTAINING PROTEIN"/>
    <property type="match status" value="1"/>
</dbReference>
<dbReference type="InterPro" id="IPR004358">
    <property type="entry name" value="Sig_transdc_His_kin-like_C"/>
</dbReference>
<dbReference type="EMBL" id="JAMYPJ010000059">
    <property type="protein sequence ID" value="MER8936923.1"/>
    <property type="molecule type" value="Genomic_DNA"/>
</dbReference>
<comment type="caution">
    <text evidence="6">The sequence shown here is derived from an EMBL/GenBank/DDBJ whole genome shotgun (WGS) entry which is preliminary data.</text>
</comment>
<evidence type="ECO:0000313" key="7">
    <source>
        <dbReference type="Proteomes" id="UP001464387"/>
    </source>
</evidence>
<dbReference type="Pfam" id="PF00072">
    <property type="entry name" value="Response_reg"/>
    <property type="match status" value="1"/>
</dbReference>
<evidence type="ECO:0000313" key="6">
    <source>
        <dbReference type="EMBL" id="MER8936923.1"/>
    </source>
</evidence>
<dbReference type="PROSITE" id="PS50110">
    <property type="entry name" value="RESPONSE_REGULATORY"/>
    <property type="match status" value="1"/>
</dbReference>
<dbReference type="Gene3D" id="3.30.565.10">
    <property type="entry name" value="Histidine kinase-like ATPase, C-terminal domain"/>
    <property type="match status" value="1"/>
</dbReference>
<dbReference type="SUPFAM" id="SSF52172">
    <property type="entry name" value="CheY-like"/>
    <property type="match status" value="1"/>
</dbReference>
<name>A0ABV1YP09_9HYPH</name>
<dbReference type="InterPro" id="IPR011006">
    <property type="entry name" value="CheY-like_superfamily"/>
</dbReference>
<dbReference type="InterPro" id="IPR001789">
    <property type="entry name" value="Sig_transdc_resp-reg_receiver"/>
</dbReference>
<evidence type="ECO:0000256" key="3">
    <source>
        <dbReference type="ARBA" id="ARBA00023163"/>
    </source>
</evidence>
<evidence type="ECO:0000256" key="1">
    <source>
        <dbReference type="ARBA" id="ARBA00022553"/>
    </source>
</evidence>
<dbReference type="PRINTS" id="PR00344">
    <property type="entry name" value="BCTRLSENSOR"/>
</dbReference>
<feature type="non-terminal residue" evidence="6">
    <location>
        <position position="1"/>
    </location>
</feature>
<dbReference type="InterPro" id="IPR036890">
    <property type="entry name" value="HATPase_C_sf"/>
</dbReference>
<dbReference type="Proteomes" id="UP001464387">
    <property type="component" value="Unassembled WGS sequence"/>
</dbReference>
<dbReference type="RefSeq" id="WP_352610054.1">
    <property type="nucleotide sequence ID" value="NZ_JAMYPJ010000059.1"/>
</dbReference>
<keyword evidence="2" id="KW-0805">Transcription regulation</keyword>
<organism evidence="6 7">
    <name type="scientific">Mesorhizobium opportunistum</name>
    <dbReference type="NCBI Taxonomy" id="593909"/>
    <lineage>
        <taxon>Bacteria</taxon>
        <taxon>Pseudomonadati</taxon>
        <taxon>Pseudomonadota</taxon>
        <taxon>Alphaproteobacteria</taxon>
        <taxon>Hyphomicrobiales</taxon>
        <taxon>Phyllobacteriaceae</taxon>
        <taxon>Mesorhizobium</taxon>
    </lineage>
</organism>
<gene>
    <name evidence="6" type="ORF">NKI33_28720</name>
</gene>
<protein>
    <submittedName>
        <fullName evidence="6">Response regulator</fullName>
    </submittedName>
</protein>